<dbReference type="OrthoDB" id="10023328at2759"/>
<evidence type="ECO:0000256" key="2">
    <source>
        <dbReference type="ARBA" id="ARBA00013055"/>
    </source>
</evidence>
<sequence>MLNHCKIVSANSSKILSTTFVVGSIFPRSNHKMTSIHAGNISEIHEMPLKEIIRPIPPILDEKKVASLMKTLLKPETAHEVPPVDVLWITGREGGNYYYSFGGCHRYEAHKRLQNELIPVKLVKSNIDDLRVYLGSSTPDLK</sequence>
<dbReference type="GO" id="GO:0005524">
    <property type="term" value="F:ATP binding"/>
    <property type="evidence" value="ECO:0007669"/>
    <property type="project" value="UniProtKB-KW"/>
</dbReference>
<feature type="domain" description="ParB-like N-terminal" evidence="10">
    <location>
        <begin position="45"/>
        <end position="139"/>
    </location>
</feature>
<evidence type="ECO:0000256" key="8">
    <source>
        <dbReference type="ARBA" id="ARBA00023157"/>
    </source>
</evidence>
<dbReference type="InterPro" id="IPR016692">
    <property type="entry name" value="Sulfiredoxin"/>
</dbReference>
<evidence type="ECO:0000256" key="6">
    <source>
        <dbReference type="ARBA" id="ARBA00022862"/>
    </source>
</evidence>
<dbReference type="Pfam" id="PF02195">
    <property type="entry name" value="ParB_N"/>
    <property type="match status" value="1"/>
</dbReference>
<dbReference type="PANTHER" id="PTHR21348">
    <property type="match status" value="1"/>
</dbReference>
<dbReference type="InterPro" id="IPR036086">
    <property type="entry name" value="ParB/Sulfiredoxin_sf"/>
</dbReference>
<dbReference type="Proteomes" id="UP000504635">
    <property type="component" value="Unplaced"/>
</dbReference>
<keyword evidence="3" id="KW-0488">Methylation</keyword>
<dbReference type="AlphaFoldDB" id="A0A6J2X4S8"/>
<keyword evidence="7" id="KW-0560">Oxidoreductase</keyword>
<keyword evidence="5" id="KW-0067">ATP-binding</keyword>
<reference evidence="12" key="1">
    <citation type="submission" date="2025-08" db="UniProtKB">
        <authorList>
            <consortium name="RefSeq"/>
        </authorList>
    </citation>
    <scope>IDENTIFICATION</scope>
    <source>
        <tissue evidence="12">Gonads</tissue>
    </source>
</reference>
<keyword evidence="4" id="KW-0547">Nucleotide-binding</keyword>
<evidence type="ECO:0000256" key="5">
    <source>
        <dbReference type="ARBA" id="ARBA00022840"/>
    </source>
</evidence>
<evidence type="ECO:0000256" key="3">
    <source>
        <dbReference type="ARBA" id="ARBA00022481"/>
    </source>
</evidence>
<gene>
    <name evidence="12" type="primary">LOC115874998</name>
</gene>
<dbReference type="RefSeq" id="XP_030746173.1">
    <property type="nucleotide sequence ID" value="XM_030890313.1"/>
</dbReference>
<dbReference type="GO" id="GO:0034599">
    <property type="term" value="P:cellular response to oxidative stress"/>
    <property type="evidence" value="ECO:0007669"/>
    <property type="project" value="TreeGrafter"/>
</dbReference>
<dbReference type="GO" id="GO:0005737">
    <property type="term" value="C:cytoplasm"/>
    <property type="evidence" value="ECO:0007669"/>
    <property type="project" value="TreeGrafter"/>
</dbReference>
<evidence type="ECO:0000256" key="9">
    <source>
        <dbReference type="ARBA" id="ARBA00047514"/>
    </source>
</evidence>
<evidence type="ECO:0000256" key="1">
    <source>
        <dbReference type="ARBA" id="ARBA00009609"/>
    </source>
</evidence>
<accession>A0A6J2X4S8</accession>
<evidence type="ECO:0000256" key="7">
    <source>
        <dbReference type="ARBA" id="ARBA00023002"/>
    </source>
</evidence>
<keyword evidence="11" id="KW-1185">Reference proteome</keyword>
<protein>
    <recommendedName>
        <fullName evidence="2">sulfiredoxin</fullName>
        <ecNumber evidence="2">1.8.98.2</ecNumber>
    </recommendedName>
</protein>
<keyword evidence="8" id="KW-1015">Disulfide bond</keyword>
<dbReference type="InterPro" id="IPR003115">
    <property type="entry name" value="ParB_N"/>
</dbReference>
<name>A0A6J2X4S8_SITOR</name>
<dbReference type="Gene3D" id="3.90.1530.10">
    <property type="entry name" value="Conserved hypothetical protein from pyrococcus furiosus pfu- 392566-001, ParB domain"/>
    <property type="match status" value="1"/>
</dbReference>
<evidence type="ECO:0000256" key="4">
    <source>
        <dbReference type="ARBA" id="ARBA00022741"/>
    </source>
</evidence>
<evidence type="ECO:0000313" key="12">
    <source>
        <dbReference type="RefSeq" id="XP_030746173.1"/>
    </source>
</evidence>
<dbReference type="GeneID" id="115874998"/>
<dbReference type="SUPFAM" id="SSF110849">
    <property type="entry name" value="ParB/Sulfiredoxin"/>
    <property type="match status" value="1"/>
</dbReference>
<dbReference type="FunFam" id="3.90.1530.10:FF:000001">
    <property type="entry name" value="Sulfiredoxin"/>
    <property type="match status" value="1"/>
</dbReference>
<dbReference type="PANTHER" id="PTHR21348:SF2">
    <property type="entry name" value="SULFIREDOXIN-1"/>
    <property type="match status" value="1"/>
</dbReference>
<dbReference type="GO" id="GO:0032542">
    <property type="term" value="F:sulfiredoxin activity"/>
    <property type="evidence" value="ECO:0007669"/>
    <property type="project" value="UniProtKB-EC"/>
</dbReference>
<evidence type="ECO:0000313" key="11">
    <source>
        <dbReference type="Proteomes" id="UP000504635"/>
    </source>
</evidence>
<keyword evidence="6" id="KW-0049">Antioxidant</keyword>
<comment type="catalytic activity">
    <reaction evidence="9">
        <text>S-hydroxy-S-oxy-L-cysteinyl-[peroxiredoxin] + [protein]-dithiol + ATP = S-hydroxy-L-cysteinyl-[peroxiredoxin] + [protein]-disulfide + ADP + phosphate</text>
        <dbReference type="Rhea" id="RHEA:17545"/>
        <dbReference type="Rhea" id="RHEA-COMP:10593"/>
        <dbReference type="Rhea" id="RHEA-COMP:10594"/>
        <dbReference type="Rhea" id="RHEA-COMP:13681"/>
        <dbReference type="Rhea" id="RHEA-COMP:17976"/>
        <dbReference type="ChEBI" id="CHEBI:29950"/>
        <dbReference type="ChEBI" id="CHEBI:30616"/>
        <dbReference type="ChEBI" id="CHEBI:43474"/>
        <dbReference type="ChEBI" id="CHEBI:50058"/>
        <dbReference type="ChEBI" id="CHEBI:61973"/>
        <dbReference type="ChEBI" id="CHEBI:61974"/>
        <dbReference type="ChEBI" id="CHEBI:456216"/>
        <dbReference type="EC" id="1.8.98.2"/>
    </reaction>
</comment>
<dbReference type="SMART" id="SM00470">
    <property type="entry name" value="ParB"/>
    <property type="match status" value="1"/>
</dbReference>
<dbReference type="CDD" id="cd16395">
    <property type="entry name" value="Srx"/>
    <property type="match status" value="1"/>
</dbReference>
<comment type="similarity">
    <text evidence="1">Belongs to the sulfiredoxin family.</text>
</comment>
<evidence type="ECO:0000259" key="10">
    <source>
        <dbReference type="SMART" id="SM00470"/>
    </source>
</evidence>
<dbReference type="FunCoup" id="A0A6J2X4S8">
    <property type="interactions" value="53"/>
</dbReference>
<dbReference type="EC" id="1.8.98.2" evidence="2"/>
<organism evidence="11 12">
    <name type="scientific">Sitophilus oryzae</name>
    <name type="common">Rice weevil</name>
    <name type="synonym">Curculio oryzae</name>
    <dbReference type="NCBI Taxonomy" id="7048"/>
    <lineage>
        <taxon>Eukaryota</taxon>
        <taxon>Metazoa</taxon>
        <taxon>Ecdysozoa</taxon>
        <taxon>Arthropoda</taxon>
        <taxon>Hexapoda</taxon>
        <taxon>Insecta</taxon>
        <taxon>Pterygota</taxon>
        <taxon>Neoptera</taxon>
        <taxon>Endopterygota</taxon>
        <taxon>Coleoptera</taxon>
        <taxon>Polyphaga</taxon>
        <taxon>Cucujiformia</taxon>
        <taxon>Curculionidae</taxon>
        <taxon>Dryophthorinae</taxon>
        <taxon>Sitophilus</taxon>
    </lineage>
</organism>
<proteinExistence type="inferred from homology"/>
<dbReference type="KEGG" id="soy:115874998"/>
<dbReference type="InParanoid" id="A0A6J2X4S8"/>